<dbReference type="Gene3D" id="3.30.300.20">
    <property type="match status" value="1"/>
</dbReference>
<dbReference type="FunFam" id="3.30.300.20:FF:000001">
    <property type="entry name" value="30S ribosomal protein S3"/>
    <property type="match status" value="1"/>
</dbReference>
<evidence type="ECO:0000259" key="6">
    <source>
        <dbReference type="PROSITE" id="PS50823"/>
    </source>
</evidence>
<dbReference type="EMBL" id="KC999138">
    <property type="protein sequence ID" value="AGT99635.1"/>
    <property type="molecule type" value="Genomic_DNA"/>
</dbReference>
<dbReference type="InterPro" id="IPR057258">
    <property type="entry name" value="Ribosomal_uS3"/>
</dbReference>
<dbReference type="InterPro" id="IPR015946">
    <property type="entry name" value="KH_dom-like_a/b"/>
</dbReference>
<dbReference type="InterPro" id="IPR005704">
    <property type="entry name" value="Ribosomal_uS3_bac-typ"/>
</dbReference>
<dbReference type="GO" id="GO:0019843">
    <property type="term" value="F:rRNA binding"/>
    <property type="evidence" value="ECO:0007669"/>
    <property type="project" value="UniProtKB-KW"/>
</dbReference>
<dbReference type="SUPFAM" id="SSF54821">
    <property type="entry name" value="Ribosomal protein S3 C-terminal domain"/>
    <property type="match status" value="1"/>
</dbReference>
<name>U3GVT6_9ZZZZ</name>
<dbReference type="NCBIfam" id="TIGR01009">
    <property type="entry name" value="rpsC_bact"/>
    <property type="match status" value="1"/>
</dbReference>
<dbReference type="PROSITE" id="PS50823">
    <property type="entry name" value="KH_TYPE_2"/>
    <property type="match status" value="1"/>
</dbReference>
<proteinExistence type="inferred from homology"/>
<dbReference type="Pfam" id="PF07650">
    <property type="entry name" value="KH_2"/>
    <property type="match status" value="1"/>
</dbReference>
<organism evidence="7">
    <name type="scientific">uncultured organism</name>
    <dbReference type="NCBI Taxonomy" id="155900"/>
    <lineage>
        <taxon>unclassified sequences</taxon>
        <taxon>environmental samples</taxon>
    </lineage>
</organism>
<accession>U3GVT6</accession>
<feature type="domain" description="KH type-2" evidence="6">
    <location>
        <begin position="38"/>
        <end position="117"/>
    </location>
</feature>
<reference evidence="7" key="1">
    <citation type="journal article" date="2015" name="Nat. Commun.">
        <title>Diverse, uncultivated ultra-small bacterial cells in groundwater.</title>
        <authorList>
            <person name="Luef B."/>
            <person name="Frischkorn K.R."/>
            <person name="Wrighton K.C."/>
            <person name="Holman H.-Y.N."/>
            <person name="Birarda G."/>
            <person name="Thomas B.C."/>
            <person name="Singh A."/>
            <person name="Williams K.H."/>
            <person name="Siegerist C.E."/>
            <person name="Tringe S.G."/>
            <person name="Downing K.H."/>
            <person name="Comolli L.R."/>
            <person name="Banfield J.F."/>
        </authorList>
    </citation>
    <scope>NUCLEOTIDE SEQUENCE</scope>
</reference>
<protein>
    <submittedName>
        <fullName evidence="7">30S ribosomal protein S3</fullName>
    </submittedName>
</protein>
<dbReference type="InterPro" id="IPR004087">
    <property type="entry name" value="KH_dom"/>
</dbReference>
<evidence type="ECO:0000256" key="5">
    <source>
        <dbReference type="ARBA" id="ARBA00023274"/>
    </source>
</evidence>
<sequence length="224" mass="25762">MTHKTNPISYRLGITYNWHSRYFMRRDRGFFLEEDALIRTIIQKKFKRSGIESIGIERNADTVRVYIKTSRPGFIIGRGGTGVDELRKVLQEKIKLLRIKGKQAKDVVIQLNIEEVKKPEISGKIVAENVAVSLERRMPFRKTIKNTLAKVMSYRDVKGAKIKVSGRLDGAEISRREFVAEGKIPLITIRSLIDYGEERAYCTYGVIGIKVWIYKGEVLEKDLI</sequence>
<dbReference type="InterPro" id="IPR009019">
    <property type="entry name" value="KH_sf_prok-type"/>
</dbReference>
<dbReference type="GO" id="GO:1990904">
    <property type="term" value="C:ribonucleoprotein complex"/>
    <property type="evidence" value="ECO:0007669"/>
    <property type="project" value="UniProtKB-KW"/>
</dbReference>
<evidence type="ECO:0000256" key="4">
    <source>
        <dbReference type="ARBA" id="ARBA00022980"/>
    </source>
</evidence>
<evidence type="ECO:0000256" key="2">
    <source>
        <dbReference type="ARBA" id="ARBA00022730"/>
    </source>
</evidence>
<dbReference type="PROSITE" id="PS50084">
    <property type="entry name" value="KH_TYPE_1"/>
    <property type="match status" value="1"/>
</dbReference>
<comment type="similarity">
    <text evidence="1">Belongs to the universal ribosomal protein uS3 family.</text>
</comment>
<dbReference type="CDD" id="cd02412">
    <property type="entry name" value="KH-II_30S_S3"/>
    <property type="match status" value="1"/>
</dbReference>
<evidence type="ECO:0000256" key="3">
    <source>
        <dbReference type="ARBA" id="ARBA00022884"/>
    </source>
</evidence>
<dbReference type="InterPro" id="IPR001351">
    <property type="entry name" value="Ribosomal_uS3_C"/>
</dbReference>
<dbReference type="InterPro" id="IPR036419">
    <property type="entry name" value="Ribosomal_S3_C_sf"/>
</dbReference>
<dbReference type="InterPro" id="IPR004044">
    <property type="entry name" value="KH_dom_type_2"/>
</dbReference>
<keyword evidence="5" id="KW-0687">Ribonucleoprotein</keyword>
<dbReference type="GO" id="GO:0003735">
    <property type="term" value="F:structural constituent of ribosome"/>
    <property type="evidence" value="ECO:0007669"/>
    <property type="project" value="InterPro"/>
</dbReference>
<dbReference type="PANTHER" id="PTHR11760">
    <property type="entry name" value="30S/40S RIBOSOMAL PROTEIN S3"/>
    <property type="match status" value="1"/>
</dbReference>
<dbReference type="SUPFAM" id="SSF54814">
    <property type="entry name" value="Prokaryotic type KH domain (KH-domain type II)"/>
    <property type="match status" value="1"/>
</dbReference>
<dbReference type="HAMAP" id="MF_01309_B">
    <property type="entry name" value="Ribosomal_uS3_B"/>
    <property type="match status" value="1"/>
</dbReference>
<dbReference type="SMART" id="SM00322">
    <property type="entry name" value="KH"/>
    <property type="match status" value="1"/>
</dbReference>
<dbReference type="Pfam" id="PF00189">
    <property type="entry name" value="Ribosomal_S3_C"/>
    <property type="match status" value="1"/>
</dbReference>
<keyword evidence="3" id="KW-0694">RNA-binding</keyword>
<keyword evidence="2" id="KW-0699">rRNA-binding</keyword>
<evidence type="ECO:0000313" key="7">
    <source>
        <dbReference type="EMBL" id="AGT99635.1"/>
    </source>
</evidence>
<dbReference type="PANTHER" id="PTHR11760:SF19">
    <property type="entry name" value="SMALL RIBOSOMAL SUBUNIT PROTEIN US3C"/>
    <property type="match status" value="1"/>
</dbReference>
<keyword evidence="4 7" id="KW-0689">Ribosomal protein</keyword>
<dbReference type="Gene3D" id="3.30.1140.32">
    <property type="entry name" value="Ribosomal protein S3, C-terminal domain"/>
    <property type="match status" value="1"/>
</dbReference>
<dbReference type="AlphaFoldDB" id="U3GVT6"/>
<evidence type="ECO:0000256" key="1">
    <source>
        <dbReference type="ARBA" id="ARBA00010761"/>
    </source>
</evidence>